<keyword evidence="2" id="KW-0812">Transmembrane</keyword>
<protein>
    <recommendedName>
        <fullName evidence="9">Indole-diterpene biosynthesis protein PaxU</fullName>
    </recommendedName>
</protein>
<dbReference type="InterPro" id="IPR029058">
    <property type="entry name" value="AB_hydrolase_fold"/>
</dbReference>
<dbReference type="GO" id="GO:0005640">
    <property type="term" value="C:nuclear outer membrane"/>
    <property type="evidence" value="ECO:0007669"/>
    <property type="project" value="UniProtKB-SubCell"/>
</dbReference>
<evidence type="ECO:0000256" key="2">
    <source>
        <dbReference type="ARBA" id="ARBA00022692"/>
    </source>
</evidence>
<evidence type="ECO:0000256" key="6">
    <source>
        <dbReference type="ARBA" id="ARBA00034303"/>
    </source>
</evidence>
<dbReference type="GeneID" id="92182848"/>
<dbReference type="PANTHER" id="PTHR12265">
    <property type="entry name" value="TRANSMEMBRANE PROTEIN 53"/>
    <property type="match status" value="1"/>
</dbReference>
<evidence type="ECO:0000313" key="8">
    <source>
        <dbReference type="Proteomes" id="UP001388673"/>
    </source>
</evidence>
<evidence type="ECO:0000313" key="7">
    <source>
        <dbReference type="EMBL" id="KAK8846504.1"/>
    </source>
</evidence>
<evidence type="ECO:0008006" key="9">
    <source>
        <dbReference type="Google" id="ProtNLM"/>
    </source>
</evidence>
<dbReference type="SUPFAM" id="SSF53474">
    <property type="entry name" value="alpha/beta-Hydrolases"/>
    <property type="match status" value="1"/>
</dbReference>
<accession>A0AAW0YGU4</accession>
<keyword evidence="5" id="KW-0539">Nucleus</keyword>
<evidence type="ECO:0000256" key="4">
    <source>
        <dbReference type="ARBA" id="ARBA00023136"/>
    </source>
</evidence>
<dbReference type="AlphaFoldDB" id="A0AAW0YGU4"/>
<comment type="similarity">
    <text evidence="1">Belongs to the TMEM53 family.</text>
</comment>
<dbReference type="Proteomes" id="UP001388673">
    <property type="component" value="Unassembled WGS sequence"/>
</dbReference>
<evidence type="ECO:0000256" key="1">
    <source>
        <dbReference type="ARBA" id="ARBA00007387"/>
    </source>
</evidence>
<gene>
    <name evidence="7" type="ORF">IAR55_005590</name>
</gene>
<dbReference type="PANTHER" id="PTHR12265:SF30">
    <property type="entry name" value="TRANSMEMBRANE PROTEIN 53"/>
    <property type="match status" value="1"/>
</dbReference>
<dbReference type="InterPro" id="IPR008547">
    <property type="entry name" value="DUF829_TMEM53"/>
</dbReference>
<comment type="subcellular location">
    <subcellularLocation>
        <location evidence="6">Nucleus outer membrane</location>
        <topology evidence="6">Single-pass membrane protein</topology>
    </subcellularLocation>
</comment>
<dbReference type="RefSeq" id="XP_066800454.1">
    <property type="nucleotide sequence ID" value="XM_066948681.1"/>
</dbReference>
<organism evidence="7 8">
    <name type="scientific">Kwoniella newhampshirensis</name>
    <dbReference type="NCBI Taxonomy" id="1651941"/>
    <lineage>
        <taxon>Eukaryota</taxon>
        <taxon>Fungi</taxon>
        <taxon>Dikarya</taxon>
        <taxon>Basidiomycota</taxon>
        <taxon>Agaricomycotina</taxon>
        <taxon>Tremellomycetes</taxon>
        <taxon>Tremellales</taxon>
        <taxon>Cryptococcaceae</taxon>
        <taxon>Kwoniella</taxon>
    </lineage>
</organism>
<reference evidence="7 8" key="1">
    <citation type="journal article" date="2024" name="bioRxiv">
        <title>Comparative genomics of Cryptococcus and Kwoniella reveals pathogenesis evolution and contrasting karyotype dynamics via intercentromeric recombination or chromosome fusion.</title>
        <authorList>
            <person name="Coelho M.A."/>
            <person name="David-Palma M."/>
            <person name="Shea T."/>
            <person name="Bowers K."/>
            <person name="McGinley-Smith S."/>
            <person name="Mohammad A.W."/>
            <person name="Gnirke A."/>
            <person name="Yurkov A.M."/>
            <person name="Nowrousian M."/>
            <person name="Sun S."/>
            <person name="Cuomo C.A."/>
            <person name="Heitman J."/>
        </authorList>
    </citation>
    <scope>NUCLEOTIDE SEQUENCE [LARGE SCALE GENOMIC DNA]</scope>
    <source>
        <strain evidence="7 8">CBS 13917</strain>
    </source>
</reference>
<keyword evidence="3" id="KW-1133">Transmembrane helix</keyword>
<comment type="caution">
    <text evidence="7">The sequence shown here is derived from an EMBL/GenBank/DDBJ whole genome shotgun (WGS) entry which is preliminary data.</text>
</comment>
<dbReference type="KEGG" id="kne:92182848"/>
<keyword evidence="8" id="KW-1185">Reference proteome</keyword>
<dbReference type="Pfam" id="PF05705">
    <property type="entry name" value="DUF829"/>
    <property type="match status" value="1"/>
</dbReference>
<evidence type="ECO:0000256" key="3">
    <source>
        <dbReference type="ARBA" id="ARBA00022989"/>
    </source>
</evidence>
<proteinExistence type="inferred from homology"/>
<evidence type="ECO:0000256" key="5">
    <source>
        <dbReference type="ARBA" id="ARBA00023242"/>
    </source>
</evidence>
<name>A0AAW0YGU4_9TREE</name>
<sequence length="270" mass="30063">MSTSSFKRLSSLVQIRIPTSTINANLPLVILCTWMDAPDRLAAKYANRYAELFPSSTIVHVRSTALHMFWTSWTDYDILMQPAVDAILSLAASDRERVVAAAYSNGGVSSINRLAHLYREHAHAPLPLRSLVIDSAPGSGDVPSAHRAISLSLPPITRQFPLSAVLGPALWLGLYSWALYLNATHTIDPIARLRSQLNDPDLFATGRKRRYIYSRADRMVPWSAVEESMRDAAARGWNTSSERFENSKHVAHAVADESRYWRAVESAFSV</sequence>
<keyword evidence="4" id="KW-0472">Membrane</keyword>
<dbReference type="EMBL" id="JBCAWK010000011">
    <property type="protein sequence ID" value="KAK8846504.1"/>
    <property type="molecule type" value="Genomic_DNA"/>
</dbReference>